<evidence type="ECO:0000256" key="1">
    <source>
        <dbReference type="ARBA" id="ARBA00000085"/>
    </source>
</evidence>
<evidence type="ECO:0000259" key="14">
    <source>
        <dbReference type="PROSITE" id="PS50110"/>
    </source>
</evidence>
<dbReference type="InterPro" id="IPR011006">
    <property type="entry name" value="CheY-like_superfamily"/>
</dbReference>
<dbReference type="SMART" id="SM00448">
    <property type="entry name" value="REC"/>
    <property type="match status" value="1"/>
</dbReference>
<evidence type="ECO:0000256" key="3">
    <source>
        <dbReference type="ARBA" id="ARBA00012438"/>
    </source>
</evidence>
<evidence type="ECO:0000256" key="12">
    <source>
        <dbReference type="SAM" id="Phobius"/>
    </source>
</evidence>
<dbReference type="AlphaFoldDB" id="A0A9D1WCR6"/>
<evidence type="ECO:0000313" key="15">
    <source>
        <dbReference type="EMBL" id="HIX56427.1"/>
    </source>
</evidence>
<dbReference type="SUPFAM" id="SSF103190">
    <property type="entry name" value="Sensory domain-like"/>
    <property type="match status" value="1"/>
</dbReference>
<keyword evidence="5 10" id="KW-0597">Phosphoprotein</keyword>
<organism evidence="15 16">
    <name type="scientific">Candidatus Anaerobiospirillum pullistercoris</name>
    <dbReference type="NCBI Taxonomy" id="2838452"/>
    <lineage>
        <taxon>Bacteria</taxon>
        <taxon>Pseudomonadati</taxon>
        <taxon>Pseudomonadota</taxon>
        <taxon>Gammaproteobacteria</taxon>
        <taxon>Aeromonadales</taxon>
        <taxon>Succinivibrionaceae</taxon>
        <taxon>Anaerobiospirillum</taxon>
    </lineage>
</organism>
<keyword evidence="4" id="KW-1003">Cell membrane</keyword>
<dbReference type="PROSITE" id="PS50110">
    <property type="entry name" value="RESPONSE_REGULATORY"/>
    <property type="match status" value="1"/>
</dbReference>
<dbReference type="PANTHER" id="PTHR43047:SF72">
    <property type="entry name" value="OSMOSENSING HISTIDINE PROTEIN KINASE SLN1"/>
    <property type="match status" value="1"/>
</dbReference>
<feature type="region of interest" description="Disordered" evidence="11">
    <location>
        <begin position="910"/>
        <end position="970"/>
    </location>
</feature>
<dbReference type="PANTHER" id="PTHR43047">
    <property type="entry name" value="TWO-COMPONENT HISTIDINE PROTEIN KINASE"/>
    <property type="match status" value="1"/>
</dbReference>
<feature type="compositionally biased region" description="Polar residues" evidence="11">
    <location>
        <begin position="999"/>
        <end position="1016"/>
    </location>
</feature>
<dbReference type="SMART" id="SM00388">
    <property type="entry name" value="HisKA"/>
    <property type="match status" value="1"/>
</dbReference>
<feature type="modified residue" description="4-aspartylphosphate" evidence="10">
    <location>
        <position position="825"/>
    </location>
</feature>
<gene>
    <name evidence="15" type="ORF">H9850_03030</name>
</gene>
<feature type="compositionally biased region" description="Low complexity" evidence="11">
    <location>
        <begin position="985"/>
        <end position="997"/>
    </location>
</feature>
<keyword evidence="9 12" id="KW-1133">Transmembrane helix</keyword>
<dbReference type="Gene3D" id="1.10.287.130">
    <property type="match status" value="1"/>
</dbReference>
<dbReference type="InterPro" id="IPR005467">
    <property type="entry name" value="His_kinase_dom"/>
</dbReference>
<name>A0A9D1WCR6_9GAMM</name>
<feature type="compositionally biased region" description="Polar residues" evidence="11">
    <location>
        <begin position="911"/>
        <end position="944"/>
    </location>
</feature>
<feature type="region of interest" description="Disordered" evidence="11">
    <location>
        <begin position="716"/>
        <end position="744"/>
    </location>
</feature>
<evidence type="ECO:0000256" key="8">
    <source>
        <dbReference type="ARBA" id="ARBA00022777"/>
    </source>
</evidence>
<evidence type="ECO:0000256" key="9">
    <source>
        <dbReference type="ARBA" id="ARBA00022989"/>
    </source>
</evidence>
<feature type="compositionally biased region" description="Polar residues" evidence="11">
    <location>
        <begin position="1234"/>
        <end position="1249"/>
    </location>
</feature>
<feature type="compositionally biased region" description="Low complexity" evidence="11">
    <location>
        <begin position="727"/>
        <end position="740"/>
    </location>
</feature>
<dbReference type="SUPFAM" id="SSF52172">
    <property type="entry name" value="CheY-like"/>
    <property type="match status" value="1"/>
</dbReference>
<dbReference type="CDD" id="cd18773">
    <property type="entry name" value="PDC1_HK_sensor"/>
    <property type="match status" value="1"/>
</dbReference>
<evidence type="ECO:0000256" key="4">
    <source>
        <dbReference type="ARBA" id="ARBA00022475"/>
    </source>
</evidence>
<dbReference type="EMBL" id="DXEV01000057">
    <property type="protein sequence ID" value="HIX56427.1"/>
    <property type="molecule type" value="Genomic_DNA"/>
</dbReference>
<dbReference type="InterPro" id="IPR029151">
    <property type="entry name" value="Sensor-like_sf"/>
</dbReference>
<evidence type="ECO:0000256" key="6">
    <source>
        <dbReference type="ARBA" id="ARBA00022679"/>
    </source>
</evidence>
<keyword evidence="8" id="KW-0418">Kinase</keyword>
<dbReference type="InterPro" id="IPR036097">
    <property type="entry name" value="HisK_dim/P_sf"/>
</dbReference>
<reference evidence="15" key="1">
    <citation type="journal article" date="2021" name="PeerJ">
        <title>Extensive microbial diversity within the chicken gut microbiome revealed by metagenomics and culture.</title>
        <authorList>
            <person name="Gilroy R."/>
            <person name="Ravi A."/>
            <person name="Getino M."/>
            <person name="Pursley I."/>
            <person name="Horton D.L."/>
            <person name="Alikhan N.F."/>
            <person name="Baker D."/>
            <person name="Gharbi K."/>
            <person name="Hall N."/>
            <person name="Watson M."/>
            <person name="Adriaenssens E.M."/>
            <person name="Foster-Nyarko E."/>
            <person name="Jarju S."/>
            <person name="Secka A."/>
            <person name="Antonio M."/>
            <person name="Oren A."/>
            <person name="Chaudhuri R.R."/>
            <person name="La Ragione R."/>
            <person name="Hildebrand F."/>
            <person name="Pallen M.J."/>
        </authorList>
    </citation>
    <scope>NUCLEOTIDE SEQUENCE</scope>
    <source>
        <strain evidence="15">USASDec5-558</strain>
    </source>
</reference>
<feature type="region of interest" description="Disordered" evidence="11">
    <location>
        <begin position="1194"/>
        <end position="1249"/>
    </location>
</feature>
<dbReference type="CDD" id="cd17546">
    <property type="entry name" value="REC_hyHK_CKI1_RcsC-like"/>
    <property type="match status" value="1"/>
</dbReference>
<dbReference type="PRINTS" id="PR00344">
    <property type="entry name" value="BCTRLSENSOR"/>
</dbReference>
<dbReference type="InterPro" id="IPR001789">
    <property type="entry name" value="Sig_transdc_resp-reg_receiver"/>
</dbReference>
<accession>A0A9D1WCR6</accession>
<dbReference type="Gene3D" id="3.30.450.20">
    <property type="entry name" value="PAS domain"/>
    <property type="match status" value="2"/>
</dbReference>
<feature type="domain" description="Response regulatory" evidence="14">
    <location>
        <begin position="773"/>
        <end position="894"/>
    </location>
</feature>
<dbReference type="InterPro" id="IPR003661">
    <property type="entry name" value="HisK_dim/P_dom"/>
</dbReference>
<evidence type="ECO:0000256" key="5">
    <source>
        <dbReference type="ARBA" id="ARBA00022553"/>
    </source>
</evidence>
<dbReference type="Gene3D" id="3.40.50.2300">
    <property type="match status" value="1"/>
</dbReference>
<comment type="catalytic activity">
    <reaction evidence="1">
        <text>ATP + protein L-histidine = ADP + protein N-phospho-L-histidine.</text>
        <dbReference type="EC" id="2.7.13.3"/>
    </reaction>
</comment>
<evidence type="ECO:0000313" key="16">
    <source>
        <dbReference type="Proteomes" id="UP000886829"/>
    </source>
</evidence>
<dbReference type="Gene3D" id="3.30.565.10">
    <property type="entry name" value="Histidine kinase-like ATPase, C-terminal domain"/>
    <property type="match status" value="1"/>
</dbReference>
<dbReference type="InterPro" id="IPR003594">
    <property type="entry name" value="HATPase_dom"/>
</dbReference>
<dbReference type="GO" id="GO:0000155">
    <property type="term" value="F:phosphorelay sensor kinase activity"/>
    <property type="evidence" value="ECO:0007669"/>
    <property type="project" value="InterPro"/>
</dbReference>
<dbReference type="InterPro" id="IPR036890">
    <property type="entry name" value="HATPase_C_sf"/>
</dbReference>
<dbReference type="InterPro" id="IPR004358">
    <property type="entry name" value="Sig_transdc_His_kin-like_C"/>
</dbReference>
<keyword evidence="7 12" id="KW-0812">Transmembrane</keyword>
<dbReference type="Proteomes" id="UP000886829">
    <property type="component" value="Unassembled WGS sequence"/>
</dbReference>
<dbReference type="Pfam" id="PF00072">
    <property type="entry name" value="Response_reg"/>
    <property type="match status" value="1"/>
</dbReference>
<dbReference type="Pfam" id="PF00512">
    <property type="entry name" value="HisKA"/>
    <property type="match status" value="1"/>
</dbReference>
<evidence type="ECO:0000256" key="11">
    <source>
        <dbReference type="SAM" id="MobiDB-lite"/>
    </source>
</evidence>
<evidence type="ECO:0000256" key="10">
    <source>
        <dbReference type="PROSITE-ProRule" id="PRU00169"/>
    </source>
</evidence>
<evidence type="ECO:0000256" key="7">
    <source>
        <dbReference type="ARBA" id="ARBA00022692"/>
    </source>
</evidence>
<dbReference type="EC" id="2.7.13.3" evidence="3"/>
<feature type="transmembrane region" description="Helical" evidence="12">
    <location>
        <begin position="12"/>
        <end position="34"/>
    </location>
</feature>
<dbReference type="Pfam" id="PF02518">
    <property type="entry name" value="HATPase_c"/>
    <property type="match status" value="1"/>
</dbReference>
<proteinExistence type="predicted"/>
<dbReference type="SUPFAM" id="SSF55874">
    <property type="entry name" value="ATPase domain of HSP90 chaperone/DNA topoisomerase II/histidine kinase"/>
    <property type="match status" value="1"/>
</dbReference>
<dbReference type="CDD" id="cd00082">
    <property type="entry name" value="HisKA"/>
    <property type="match status" value="1"/>
</dbReference>
<reference evidence="15" key="2">
    <citation type="submission" date="2021-04" db="EMBL/GenBank/DDBJ databases">
        <authorList>
            <person name="Gilroy R."/>
        </authorList>
    </citation>
    <scope>NUCLEOTIDE SEQUENCE</scope>
    <source>
        <strain evidence="15">USASDec5-558</strain>
    </source>
</reference>
<dbReference type="GO" id="GO:0005886">
    <property type="term" value="C:plasma membrane"/>
    <property type="evidence" value="ECO:0007669"/>
    <property type="project" value="UniProtKB-SubCell"/>
</dbReference>
<dbReference type="SUPFAM" id="SSF47384">
    <property type="entry name" value="Homodimeric domain of signal transducing histidine kinase"/>
    <property type="match status" value="1"/>
</dbReference>
<keyword evidence="12" id="KW-0472">Membrane</keyword>
<sequence length="1249" mass="138381">MRARTRKAKKLIFSYGTILFMIFSVFSIASLYLMRESILSNSNAVGYEVVQRLDSSLQVEFEKQKQFVEFMAHYADIFLQEHQRDPDGGRAAFDIWMKQTEEELRDKQDNMRIDIYASIDGQIVSPTYWDGDAFLVTEARPWYKAAMSVEDGHAVILDPYTDIFTNTVITTVSARIGNTNNVIAIDLYLESASQSSTFASLVPENYCFYLVDSKGTVILYYTPFNANYAQIQRYVNSFFDTHVKNRNINEIVSDPVTDLIGEKRNVFTTYNSETGWYTIATTLYSDILFNYHMISNLFLLMVVIFIIIEVWMVWREYHLSSQIETTNEALKVLGNSYQIILRVNFKLGTFTTLKAPDMMRLRLASRNNFDDLISVFSDIVLPESWNNFYKNFSLNHLRNLASLSIRDFGHDYQLKLNNDNRYKWFNARILFDESLDLDESIICFKLIDEEKITELEEHQLLTDALESAKKNEESKNVFFANMSHDMRTPLNGIIGLCQIGMNHLKRQDIGHLPDVFKKMTTASHQLLALVDDILEVARPQMESKLTLAPFDIVHEIKENIDVFKVNAKQQNKKVNLFFDVRHQVVIGDAAKLRQIINNLVSNSLKYSHPGCVVNVNIREILHLHKPSFMVEVSDTGIGMDREFLKKLFNPYSREQRLNSVQGTGLGMSIVKNVVNIMGGDIKVKSTVNVGTTFTINLPFRLADDVTAKQVQQKLQDESNNDLALNRTDSGTKASTASAASKADDIDNQSADSLERLDPQARAFMDNFSLSGLNILIVEDNQLNMEIACDILGMKGVKLTCAWDGLQAVDIFNSHPAFTYDAILMDMRMPKMDGCEASATIRASTKEDARTIPIIACTANAFTEDIAATQNAGMNAHVSKPLDFTVLEHVLARVIVNRSDFHELVSLRAKQASGQTQENENNQDLNSNEPPVAASDSTPVQSSSDLPVDGSDDTSEQASTPPAPPADTEDTGELYIPASAEAQKFASGDNAADDNASGESEPNQHAESASTDDSSSVNADTSINADTANAADSSASESAPDDFAAGKSATDDHLSALNKLGRTASPETTAALRAQALAQVQQVAAQTQADAMAKAQDNPNEHLDISSDLASNYTVTGISKDDQVTAPDSPEARFAAIQRLAKSGAYGLGPEDEMRLNHARMIAESAQADVQALSKQTSAAAVEGTNAAGTVNTEAMADDKAPSQDAQGAQGAYETPLSAEEPPLYKSRFSRLHQTKTSIRSEINSQNNKK</sequence>
<feature type="compositionally biased region" description="Low complexity" evidence="11">
    <location>
        <begin position="1017"/>
        <end position="1044"/>
    </location>
</feature>
<dbReference type="PROSITE" id="PS50109">
    <property type="entry name" value="HIS_KIN"/>
    <property type="match status" value="1"/>
</dbReference>
<keyword evidence="6" id="KW-0808">Transferase</keyword>
<comment type="subcellular location">
    <subcellularLocation>
        <location evidence="2">Cell membrane</location>
        <topology evidence="2">Multi-pass membrane protein</topology>
    </subcellularLocation>
</comment>
<evidence type="ECO:0000256" key="2">
    <source>
        <dbReference type="ARBA" id="ARBA00004651"/>
    </source>
</evidence>
<feature type="domain" description="Histidine kinase" evidence="13">
    <location>
        <begin position="481"/>
        <end position="701"/>
    </location>
</feature>
<comment type="caution">
    <text evidence="15">The sequence shown here is derived from an EMBL/GenBank/DDBJ whole genome shotgun (WGS) entry which is preliminary data.</text>
</comment>
<dbReference type="SMART" id="SM00387">
    <property type="entry name" value="HATPase_c"/>
    <property type="match status" value="1"/>
</dbReference>
<dbReference type="GO" id="GO:0009927">
    <property type="term" value="F:histidine phosphotransfer kinase activity"/>
    <property type="evidence" value="ECO:0007669"/>
    <property type="project" value="TreeGrafter"/>
</dbReference>
<feature type="region of interest" description="Disordered" evidence="11">
    <location>
        <begin position="985"/>
        <end position="1049"/>
    </location>
</feature>
<protein>
    <recommendedName>
        <fullName evidence="3">histidine kinase</fullName>
        <ecNumber evidence="3">2.7.13.3</ecNumber>
    </recommendedName>
</protein>
<evidence type="ECO:0000259" key="13">
    <source>
        <dbReference type="PROSITE" id="PS50109"/>
    </source>
</evidence>